<accession>A0AA35UWM0</accession>
<dbReference type="Pfam" id="PF02470">
    <property type="entry name" value="MlaD"/>
    <property type="match status" value="1"/>
</dbReference>
<keyword evidence="1" id="KW-1133">Transmembrane helix</keyword>
<name>A0AA35UWM0_METCP</name>
<dbReference type="RefSeq" id="WP_010961213.1">
    <property type="nucleotide sequence ID" value="NZ_CP079096.1"/>
</dbReference>
<gene>
    <name evidence="3" type="primary">mlaD</name>
    <name evidence="3" type="ORF">MCNOR_2647</name>
</gene>
<dbReference type="InterPro" id="IPR052336">
    <property type="entry name" value="MlaD_Phospholipid_Transporter"/>
</dbReference>
<dbReference type="PANTHER" id="PTHR33371">
    <property type="entry name" value="INTERMEMBRANE PHOSPHOLIPID TRANSPORT SYSTEM BINDING PROTEIN MLAD-RELATED"/>
    <property type="match status" value="1"/>
</dbReference>
<evidence type="ECO:0000256" key="1">
    <source>
        <dbReference type="SAM" id="Phobius"/>
    </source>
</evidence>
<dbReference type="EMBL" id="OX458332">
    <property type="protein sequence ID" value="CAI8859197.1"/>
    <property type="molecule type" value="Genomic_DNA"/>
</dbReference>
<dbReference type="NCBIfam" id="TIGR04430">
    <property type="entry name" value="OM_asym_MlaD"/>
    <property type="match status" value="1"/>
</dbReference>
<sequence length="166" mass="17974">MHSKTIEIWVGIFVALGLASLFLLAMKVSNLSEFETGAEGYRITARFQNVGSLKPRAAVSMGGVRIGRVTSVSFDKKSYEAVVEMRIDRQYDTLPDDTSASILTAGLLGEQYVGLTPGGSDDYLADGGQIELTQSALVLEEVVSRFLFDKAEGGDKSRDESGKKKK</sequence>
<protein>
    <submittedName>
        <fullName evidence="3">Intermembrane phospholipid transport system binding protein MlaD</fullName>
    </submittedName>
</protein>
<dbReference type="InterPro" id="IPR030970">
    <property type="entry name" value="ABC_MlaD"/>
</dbReference>
<dbReference type="GO" id="GO:0005543">
    <property type="term" value="F:phospholipid binding"/>
    <property type="evidence" value="ECO:0007669"/>
    <property type="project" value="TreeGrafter"/>
</dbReference>
<dbReference type="AlphaFoldDB" id="A0AA35UWM0"/>
<dbReference type="OMA" id="QYQFPKD"/>
<evidence type="ECO:0000313" key="3">
    <source>
        <dbReference type="EMBL" id="CAI8859197.1"/>
    </source>
</evidence>
<feature type="transmembrane region" description="Helical" evidence="1">
    <location>
        <begin position="6"/>
        <end position="25"/>
    </location>
</feature>
<keyword evidence="1" id="KW-0812">Transmembrane</keyword>
<evidence type="ECO:0000313" key="4">
    <source>
        <dbReference type="Proteomes" id="UP001158598"/>
    </source>
</evidence>
<proteinExistence type="predicted"/>
<dbReference type="PANTHER" id="PTHR33371:SF4">
    <property type="entry name" value="INTERMEMBRANE PHOSPHOLIPID TRANSPORT SYSTEM BINDING PROTEIN MLAD"/>
    <property type="match status" value="1"/>
</dbReference>
<dbReference type="GeneID" id="88224199"/>
<dbReference type="Proteomes" id="UP001158598">
    <property type="component" value="Chromosome"/>
</dbReference>
<evidence type="ECO:0000259" key="2">
    <source>
        <dbReference type="Pfam" id="PF02470"/>
    </source>
</evidence>
<organism evidence="3 4">
    <name type="scientific">Methylococcus capsulatus</name>
    <dbReference type="NCBI Taxonomy" id="414"/>
    <lineage>
        <taxon>Bacteria</taxon>
        <taxon>Pseudomonadati</taxon>
        <taxon>Pseudomonadota</taxon>
        <taxon>Gammaproteobacteria</taxon>
        <taxon>Methylococcales</taxon>
        <taxon>Methylococcaceae</taxon>
        <taxon>Methylococcus</taxon>
    </lineage>
</organism>
<reference evidence="3" key="1">
    <citation type="submission" date="2023-03" db="EMBL/GenBank/DDBJ databases">
        <authorList>
            <person name="Pearce D."/>
        </authorList>
    </citation>
    <scope>NUCLEOTIDE SEQUENCE</scope>
    <source>
        <strain evidence="3">Mc</strain>
    </source>
</reference>
<feature type="domain" description="Mce/MlaD" evidence="2">
    <location>
        <begin position="40"/>
        <end position="118"/>
    </location>
</feature>
<dbReference type="InterPro" id="IPR003399">
    <property type="entry name" value="Mce/MlaD"/>
</dbReference>
<keyword evidence="1" id="KW-0472">Membrane</keyword>
<dbReference type="GO" id="GO:0005548">
    <property type="term" value="F:phospholipid transporter activity"/>
    <property type="evidence" value="ECO:0007669"/>
    <property type="project" value="TreeGrafter"/>
</dbReference>